<evidence type="ECO:0000313" key="3">
    <source>
        <dbReference type="Proteomes" id="UP000591803"/>
    </source>
</evidence>
<reference evidence="2 3" key="1">
    <citation type="submission" date="2020-06" db="EMBL/GenBank/DDBJ databases">
        <title>REHAB project genomes.</title>
        <authorList>
            <person name="Shaw L.P."/>
        </authorList>
    </citation>
    <scope>NUCLEOTIDE SEQUENCE [LARGE SCALE GENOMIC DNA]</scope>
    <source>
        <strain evidence="2 3">RHBSTW-00116</strain>
    </source>
</reference>
<keyword evidence="1" id="KW-0732">Signal</keyword>
<comment type="caution">
    <text evidence="2">The sequence shown here is derived from an EMBL/GenBank/DDBJ whole genome shotgun (WGS) entry which is preliminary data.</text>
</comment>
<proteinExistence type="predicted"/>
<accession>A0A7W3D7B7</accession>
<evidence type="ECO:0000256" key="1">
    <source>
        <dbReference type="SAM" id="SignalP"/>
    </source>
</evidence>
<evidence type="ECO:0008006" key="4">
    <source>
        <dbReference type="Google" id="ProtNLM"/>
    </source>
</evidence>
<organism evidence="2 3">
    <name type="scientific">Citrobacter freundii</name>
    <dbReference type="NCBI Taxonomy" id="546"/>
    <lineage>
        <taxon>Bacteria</taxon>
        <taxon>Pseudomonadati</taxon>
        <taxon>Pseudomonadota</taxon>
        <taxon>Gammaproteobacteria</taxon>
        <taxon>Enterobacterales</taxon>
        <taxon>Enterobacteriaceae</taxon>
        <taxon>Citrobacter</taxon>
        <taxon>Citrobacter freundii complex</taxon>
    </lineage>
</organism>
<feature type="signal peptide" evidence="1">
    <location>
        <begin position="1"/>
        <end position="21"/>
    </location>
</feature>
<dbReference type="AlphaFoldDB" id="A0A7W3D7B7"/>
<name>A0A7W3D7B7_CITFR</name>
<feature type="chain" id="PRO_5031573317" description="Secreted protein" evidence="1">
    <location>
        <begin position="22"/>
        <end position="119"/>
    </location>
</feature>
<dbReference type="Proteomes" id="UP000591803">
    <property type="component" value="Unassembled WGS sequence"/>
</dbReference>
<protein>
    <recommendedName>
        <fullName evidence="4">Secreted protein</fullName>
    </recommendedName>
</protein>
<sequence length="119" mass="12757">MKTKLALIALVCSFAIMPAHAINAHYRAQLERSGCTQVSDGDGTCDIHKTKAQNAKAKSGSNAFTADADHVLNQPISTSAEYLLAKGWKPNNGLWKKQGYVLSLKVEADTVVKAQLSKG</sequence>
<dbReference type="EMBL" id="JABXRI010000001">
    <property type="protein sequence ID" value="MBA8064335.1"/>
    <property type="molecule type" value="Genomic_DNA"/>
</dbReference>
<gene>
    <name evidence="2" type="ORF">HV077_18490</name>
</gene>
<evidence type="ECO:0000313" key="2">
    <source>
        <dbReference type="EMBL" id="MBA8064335.1"/>
    </source>
</evidence>